<dbReference type="PANTHER" id="PTHR34408:SF1">
    <property type="entry name" value="GLYCOSYL HYDROLASE FAMILY 19 DOMAIN-CONTAINING PROTEIN HI_1415"/>
    <property type="match status" value="1"/>
</dbReference>
<dbReference type="GO" id="GO:0006032">
    <property type="term" value="P:chitin catabolic process"/>
    <property type="evidence" value="ECO:0007669"/>
    <property type="project" value="InterPro"/>
</dbReference>
<feature type="domain" description="Glycoside hydrolase family 19 catalytic" evidence="1">
    <location>
        <begin position="89"/>
        <end position="170"/>
    </location>
</feature>
<accession>A0A6J7X3L3</accession>
<dbReference type="SUPFAM" id="SSF53955">
    <property type="entry name" value="Lysozyme-like"/>
    <property type="match status" value="1"/>
</dbReference>
<dbReference type="GO" id="GO:0016998">
    <property type="term" value="P:cell wall macromolecule catabolic process"/>
    <property type="evidence" value="ECO:0007669"/>
    <property type="project" value="InterPro"/>
</dbReference>
<name>A0A6J7X3L3_9CAUD</name>
<organism evidence="2">
    <name type="scientific">uncultured Caudovirales phage</name>
    <dbReference type="NCBI Taxonomy" id="2100421"/>
    <lineage>
        <taxon>Viruses</taxon>
        <taxon>Duplodnaviria</taxon>
        <taxon>Heunggongvirae</taxon>
        <taxon>Uroviricota</taxon>
        <taxon>Caudoviricetes</taxon>
        <taxon>Peduoviridae</taxon>
        <taxon>Maltschvirus</taxon>
        <taxon>Maltschvirus maltsch</taxon>
    </lineage>
</organism>
<dbReference type="Gene3D" id="1.10.530.10">
    <property type="match status" value="1"/>
</dbReference>
<evidence type="ECO:0000313" key="2">
    <source>
        <dbReference type="EMBL" id="CAB5221833.1"/>
    </source>
</evidence>
<dbReference type="Pfam" id="PF00182">
    <property type="entry name" value="Glyco_hydro_19"/>
    <property type="match status" value="1"/>
</dbReference>
<evidence type="ECO:0000259" key="1">
    <source>
        <dbReference type="Pfam" id="PF00182"/>
    </source>
</evidence>
<dbReference type="InterPro" id="IPR052354">
    <property type="entry name" value="Cell_Wall_Dynamics_Protein"/>
</dbReference>
<protein>
    <submittedName>
        <fullName evidence="2">COG3179 Predicted chitinase</fullName>
    </submittedName>
</protein>
<dbReference type="InterPro" id="IPR023346">
    <property type="entry name" value="Lysozyme-like_dom_sf"/>
</dbReference>
<reference evidence="2" key="1">
    <citation type="submission" date="2020-05" db="EMBL/GenBank/DDBJ databases">
        <authorList>
            <person name="Chiriac C."/>
            <person name="Salcher M."/>
            <person name="Ghai R."/>
            <person name="Kavagutti S V."/>
        </authorList>
    </citation>
    <scope>NUCLEOTIDE SEQUENCE</scope>
</reference>
<dbReference type="InterPro" id="IPR000726">
    <property type="entry name" value="Glyco_hydro_19_cat"/>
</dbReference>
<gene>
    <name evidence="2" type="ORF">UFOVP242_97</name>
</gene>
<dbReference type="PANTHER" id="PTHR34408">
    <property type="entry name" value="FAMILY PROTEIN, PUTATIVE-RELATED"/>
    <property type="match status" value="1"/>
</dbReference>
<dbReference type="GO" id="GO:0004568">
    <property type="term" value="F:chitinase activity"/>
    <property type="evidence" value="ECO:0007669"/>
    <property type="project" value="InterPro"/>
</dbReference>
<sequence length="212" mass="23940">MNFDFDFTVDQVRALVPRALGGPDDWYESMCEALPQYNITTVPRVAAFIAQCAHESGGFSMLEENLNYKAATLTRLWPQRYPPGIAEQYAGKPQAIANKSYGGRMGNGPEETGEGWKYRGRGLLQLTGKDNYRNCSKFMFQDDTLLDEPDILLDAYYAIHSACWFWHKNNLNQYADSGDFVTMTKKINGGTIGLEDRKKHYAHAVEVLSGHH</sequence>
<dbReference type="EMBL" id="LR798294">
    <property type="protein sequence ID" value="CAB5221833.1"/>
    <property type="molecule type" value="Genomic_DNA"/>
</dbReference>
<proteinExistence type="predicted"/>